<dbReference type="AlphaFoldDB" id="A0A438ALH4"/>
<organism evidence="1 2">
    <name type="scientific">Mesobaculum littorinae</name>
    <dbReference type="NCBI Taxonomy" id="2486419"/>
    <lineage>
        <taxon>Bacteria</taxon>
        <taxon>Pseudomonadati</taxon>
        <taxon>Pseudomonadota</taxon>
        <taxon>Alphaproteobacteria</taxon>
        <taxon>Rhodobacterales</taxon>
        <taxon>Roseobacteraceae</taxon>
        <taxon>Mesobaculum</taxon>
    </lineage>
</organism>
<reference evidence="1 2" key="1">
    <citation type="submission" date="2018-11" db="EMBL/GenBank/DDBJ databases">
        <title>Mesobaculum littorinae gen. nov., sp. nov., isolated from Littorina scabra that represents a novel genus of the order Rhodobacteraceae.</title>
        <authorList>
            <person name="Li F."/>
        </authorList>
    </citation>
    <scope>NUCLEOTIDE SEQUENCE [LARGE SCALE GENOMIC DNA]</scope>
    <source>
        <strain evidence="1 2">M0103</strain>
    </source>
</reference>
<sequence length="60" mass="6883">MARLQLRAVFPRRRLFVLRLALRLAAPAFRLGILPARWIDPLCERGAAWVCRGLRIEAAD</sequence>
<keyword evidence="2" id="KW-1185">Reference proteome</keyword>
<accession>A0A438ALH4</accession>
<proteinExistence type="predicted"/>
<protein>
    <submittedName>
        <fullName evidence="1">Uncharacterized protein</fullName>
    </submittedName>
</protein>
<evidence type="ECO:0000313" key="1">
    <source>
        <dbReference type="EMBL" id="RVV99703.1"/>
    </source>
</evidence>
<name>A0A438ALH4_9RHOB</name>
<comment type="caution">
    <text evidence="1">The sequence shown here is derived from an EMBL/GenBank/DDBJ whole genome shotgun (WGS) entry which is preliminary data.</text>
</comment>
<dbReference type="EMBL" id="RQXX01000001">
    <property type="protein sequence ID" value="RVV99703.1"/>
    <property type="molecule type" value="Genomic_DNA"/>
</dbReference>
<dbReference type="RefSeq" id="WP_127905146.1">
    <property type="nucleotide sequence ID" value="NZ_RQXX01000001.1"/>
</dbReference>
<gene>
    <name evidence="1" type="ORF">EKE94_03205</name>
</gene>
<dbReference type="Proteomes" id="UP000285908">
    <property type="component" value="Unassembled WGS sequence"/>
</dbReference>
<evidence type="ECO:0000313" key="2">
    <source>
        <dbReference type="Proteomes" id="UP000285908"/>
    </source>
</evidence>